<protein>
    <submittedName>
        <fullName evidence="1">Uncharacterized protein</fullName>
    </submittedName>
</protein>
<dbReference type="AlphaFoldDB" id="A0AAV4P1U7"/>
<accession>A0AAV4P1U7</accession>
<gene>
    <name evidence="1" type="ORF">CEXT_258211</name>
</gene>
<name>A0AAV4P1U7_CAEEX</name>
<reference evidence="1 2" key="1">
    <citation type="submission" date="2021-06" db="EMBL/GenBank/DDBJ databases">
        <title>Caerostris extrusa draft genome.</title>
        <authorList>
            <person name="Kono N."/>
            <person name="Arakawa K."/>
        </authorList>
    </citation>
    <scope>NUCLEOTIDE SEQUENCE [LARGE SCALE GENOMIC DNA]</scope>
</reference>
<keyword evidence="2" id="KW-1185">Reference proteome</keyword>
<evidence type="ECO:0000313" key="1">
    <source>
        <dbReference type="EMBL" id="GIX91014.1"/>
    </source>
</evidence>
<organism evidence="1 2">
    <name type="scientific">Caerostris extrusa</name>
    <name type="common">Bark spider</name>
    <name type="synonym">Caerostris bankana</name>
    <dbReference type="NCBI Taxonomy" id="172846"/>
    <lineage>
        <taxon>Eukaryota</taxon>
        <taxon>Metazoa</taxon>
        <taxon>Ecdysozoa</taxon>
        <taxon>Arthropoda</taxon>
        <taxon>Chelicerata</taxon>
        <taxon>Arachnida</taxon>
        <taxon>Araneae</taxon>
        <taxon>Araneomorphae</taxon>
        <taxon>Entelegynae</taxon>
        <taxon>Araneoidea</taxon>
        <taxon>Araneidae</taxon>
        <taxon>Caerostris</taxon>
    </lineage>
</organism>
<evidence type="ECO:0000313" key="2">
    <source>
        <dbReference type="Proteomes" id="UP001054945"/>
    </source>
</evidence>
<dbReference type="Proteomes" id="UP001054945">
    <property type="component" value="Unassembled WGS sequence"/>
</dbReference>
<proteinExistence type="predicted"/>
<dbReference type="EMBL" id="BPLR01003982">
    <property type="protein sequence ID" value="GIX91014.1"/>
    <property type="molecule type" value="Genomic_DNA"/>
</dbReference>
<sequence length="117" mass="12977">MLIAQFPCSDRIESISERKNSCERNGHFVGHASRNFEQNLFAAQSARKGDGLADSTIGCQRCWKSETRTEVSRVLAEAELDKSIRRILEFSPKSRKMGGSCDSLDDHPLNIASVMSG</sequence>
<comment type="caution">
    <text evidence="1">The sequence shown here is derived from an EMBL/GenBank/DDBJ whole genome shotgun (WGS) entry which is preliminary data.</text>
</comment>